<sequence>MTALLALPLALLCALPAHAAPFVPASDGQVLATVPARATDPRARELLALRQAWLRAPQDLATAVAYARRCFEEVAAEGDPRFVGHAQAALKPWFSLPDPPVAVRVLRAQILQFDHQFAPALADLDAALQAEPANGDAWAWRTAIQLVQADYAGARRSCAGLAPLAAPLIATACRAQIDAVTGQAGDAAAALRTALAQQPGASAEARLWATTRLAETEERRGDFAAAEAAFRAGLALGLPDVYLQAAYADFLLDRGRPAEVLSLLQDRGKADVLLLRLALAARATGDASAAGHAQALAARFAAARQRGDTSHQKEESRFALGVQRDAARALQLAQQNFAVQKEPADARILLEAALAARQPAAAQPALDWMAASGIQSVALQPLAAALKGLR</sequence>
<gene>
    <name evidence="2" type="ORF">AQPW35_15390</name>
</gene>
<dbReference type="InterPro" id="IPR011990">
    <property type="entry name" value="TPR-like_helical_dom_sf"/>
</dbReference>
<protein>
    <submittedName>
        <fullName evidence="2">Uncharacterized protein</fullName>
    </submittedName>
</protein>
<reference evidence="3" key="1">
    <citation type="submission" date="2019-03" db="EMBL/GenBank/DDBJ databases">
        <title>Aquabacterium pictum sp.nov., the first bacteriochlorophyll a-containing freshwater bacterium in the genus Aquabacterium of the class Betaproteobacteria.</title>
        <authorList>
            <person name="Hirose S."/>
            <person name="Tank M."/>
            <person name="Hara E."/>
            <person name="Tamaki H."/>
            <person name="Takaichi S."/>
            <person name="Haruta S."/>
            <person name="Hanada S."/>
        </authorList>
    </citation>
    <scope>NUCLEOTIDE SEQUENCE [LARGE SCALE GENOMIC DNA]</scope>
    <source>
        <strain evidence="3">W35</strain>
    </source>
</reference>
<keyword evidence="3" id="KW-1185">Reference proteome</keyword>
<dbReference type="SUPFAM" id="SSF48452">
    <property type="entry name" value="TPR-like"/>
    <property type="match status" value="1"/>
</dbReference>
<evidence type="ECO:0000256" key="1">
    <source>
        <dbReference type="SAM" id="SignalP"/>
    </source>
</evidence>
<keyword evidence="1" id="KW-0732">Signal</keyword>
<evidence type="ECO:0000313" key="3">
    <source>
        <dbReference type="Proteomes" id="UP000301751"/>
    </source>
</evidence>
<dbReference type="Proteomes" id="UP000301751">
    <property type="component" value="Unassembled WGS sequence"/>
</dbReference>
<dbReference type="OrthoDB" id="9777400at2"/>
<proteinExistence type="predicted"/>
<accession>A0A480AUK9</accession>
<dbReference type="AlphaFoldDB" id="A0A480AUK9"/>
<dbReference type="EMBL" id="BJCL01000003">
    <property type="protein sequence ID" value="GCL62458.1"/>
    <property type="molecule type" value="Genomic_DNA"/>
</dbReference>
<feature type="signal peptide" evidence="1">
    <location>
        <begin position="1"/>
        <end position="19"/>
    </location>
</feature>
<evidence type="ECO:0000313" key="2">
    <source>
        <dbReference type="EMBL" id="GCL62458.1"/>
    </source>
</evidence>
<dbReference type="Gene3D" id="1.25.40.10">
    <property type="entry name" value="Tetratricopeptide repeat domain"/>
    <property type="match status" value="1"/>
</dbReference>
<name>A0A480AUK9_9BURK</name>
<feature type="chain" id="PRO_5019819296" evidence="1">
    <location>
        <begin position="20"/>
        <end position="390"/>
    </location>
</feature>
<comment type="caution">
    <text evidence="2">The sequence shown here is derived from an EMBL/GenBank/DDBJ whole genome shotgun (WGS) entry which is preliminary data.</text>
</comment>
<organism evidence="2 3">
    <name type="scientific">Pseudaquabacterium pictum</name>
    <dbReference type="NCBI Taxonomy" id="2315236"/>
    <lineage>
        <taxon>Bacteria</taxon>
        <taxon>Pseudomonadati</taxon>
        <taxon>Pseudomonadota</taxon>
        <taxon>Betaproteobacteria</taxon>
        <taxon>Burkholderiales</taxon>
        <taxon>Sphaerotilaceae</taxon>
        <taxon>Pseudaquabacterium</taxon>
    </lineage>
</organism>